<dbReference type="Proteomes" id="UP001241056">
    <property type="component" value="Unassembled WGS sequence"/>
</dbReference>
<keyword evidence="5" id="KW-0812">Transmembrane</keyword>
<feature type="transmembrane region" description="Helical" evidence="5">
    <location>
        <begin position="12"/>
        <end position="31"/>
    </location>
</feature>
<evidence type="ECO:0000256" key="2">
    <source>
        <dbReference type="ARBA" id="ARBA00022722"/>
    </source>
</evidence>
<keyword evidence="2" id="KW-0540">Nuclease</keyword>
<dbReference type="PANTHER" id="PTHR33607">
    <property type="entry name" value="ENDONUCLEASE-1"/>
    <property type="match status" value="1"/>
</dbReference>
<keyword evidence="5" id="KW-1133">Transmembrane helix</keyword>
<reference evidence="6 7" key="1">
    <citation type="submission" date="2023-06" db="EMBL/GenBank/DDBJ databases">
        <title>Thiopseudomonas sp. CY1220 draft genome sequence.</title>
        <authorList>
            <person name="Zhao G."/>
            <person name="An M."/>
        </authorList>
    </citation>
    <scope>NUCLEOTIDE SEQUENCE [LARGE SCALE GENOMIC DNA]</scope>
    <source>
        <strain evidence="6 7">CY1220</strain>
    </source>
</reference>
<dbReference type="PANTHER" id="PTHR33607:SF2">
    <property type="entry name" value="ENDONUCLEASE-1"/>
    <property type="match status" value="1"/>
</dbReference>
<keyword evidence="7" id="KW-1185">Reference proteome</keyword>
<dbReference type="SUPFAM" id="SSF54060">
    <property type="entry name" value="His-Me finger endonucleases"/>
    <property type="match status" value="1"/>
</dbReference>
<keyword evidence="3" id="KW-0378">Hydrolase</keyword>
<evidence type="ECO:0000256" key="5">
    <source>
        <dbReference type="SAM" id="Phobius"/>
    </source>
</evidence>
<dbReference type="RefSeq" id="WP_289411348.1">
    <property type="nucleotide sequence ID" value="NZ_JAUCDY010000013.1"/>
</dbReference>
<evidence type="ECO:0000256" key="4">
    <source>
        <dbReference type="SAM" id="MobiDB-lite"/>
    </source>
</evidence>
<dbReference type="EMBL" id="JAUCDY010000013">
    <property type="protein sequence ID" value="MDM7858588.1"/>
    <property type="molecule type" value="Genomic_DNA"/>
</dbReference>
<dbReference type="Pfam" id="PF04231">
    <property type="entry name" value="Endonuclease_1"/>
    <property type="match status" value="1"/>
</dbReference>
<keyword evidence="6" id="KW-0255">Endonuclease</keyword>
<accession>A0ABT7SQW7</accession>
<evidence type="ECO:0000256" key="3">
    <source>
        <dbReference type="ARBA" id="ARBA00022801"/>
    </source>
</evidence>
<feature type="region of interest" description="Disordered" evidence="4">
    <location>
        <begin position="261"/>
        <end position="282"/>
    </location>
</feature>
<dbReference type="GO" id="GO:0004519">
    <property type="term" value="F:endonuclease activity"/>
    <property type="evidence" value="ECO:0007669"/>
    <property type="project" value="UniProtKB-KW"/>
</dbReference>
<evidence type="ECO:0000313" key="7">
    <source>
        <dbReference type="Proteomes" id="UP001241056"/>
    </source>
</evidence>
<proteinExistence type="inferred from homology"/>
<dbReference type="InterPro" id="IPR007346">
    <property type="entry name" value="Endonuclease-I"/>
</dbReference>
<evidence type="ECO:0000313" key="6">
    <source>
        <dbReference type="EMBL" id="MDM7858588.1"/>
    </source>
</evidence>
<sequence length="339" mass="38534">MARRKKSQQLNLKTLAVFLASAISAAILLYLQPADAPENFSAAKVLLRETVYADQNYQGHLGTLYCGCDWQWTGKSGGVVDMYSCGYTIRSQAHRAKRIEWEHIVPASWLGRQRQCWQEGGRKNCNATDPVFNVMEADMHNLSPVIGEVNADRSNYRFGVVKHAEQQYGRCSSKTDFNGRVFEPRDEVKGFVARVNFYIHDRYQLSMSPAQQKLFMDWHTKYPVSEWELERNNRIAKRMGHDNEFVTGKRQWQLTQAVSKPTLAPKTAQATQPTRAQPGAIQPTAIKGNKTNQLYHIKDRCPSFAKLSERNTVYFKTEQEAQQAGYKLAGNCRTAVGSN</sequence>
<name>A0ABT7SQW7_9GAMM</name>
<comment type="caution">
    <text evidence="6">The sequence shown here is derived from an EMBL/GenBank/DDBJ whole genome shotgun (WGS) entry which is preliminary data.</text>
</comment>
<protein>
    <submittedName>
        <fullName evidence="6">Endonuclease</fullName>
    </submittedName>
</protein>
<keyword evidence="5" id="KW-0472">Membrane</keyword>
<dbReference type="Gene3D" id="3.40.10.10">
    <property type="entry name" value="DNA Methylphosphotriester Repair Domain"/>
    <property type="match status" value="1"/>
</dbReference>
<comment type="similarity">
    <text evidence="1">Belongs to the EndA/NucM nuclease family.</text>
</comment>
<evidence type="ECO:0000256" key="1">
    <source>
        <dbReference type="ARBA" id="ARBA00006429"/>
    </source>
</evidence>
<dbReference type="SUPFAM" id="SSF57884">
    <property type="entry name" value="Ada DNA repair protein, N-terminal domain (N-Ada 10)"/>
    <property type="match status" value="1"/>
</dbReference>
<organism evidence="6 7">
    <name type="scientific">Thiopseudomonas acetoxidans</name>
    <dbReference type="NCBI Taxonomy" id="3041622"/>
    <lineage>
        <taxon>Bacteria</taxon>
        <taxon>Pseudomonadati</taxon>
        <taxon>Pseudomonadota</taxon>
        <taxon>Gammaproteobacteria</taxon>
        <taxon>Pseudomonadales</taxon>
        <taxon>Pseudomonadaceae</taxon>
        <taxon>Thiopseudomonas</taxon>
    </lineage>
</organism>
<dbReference type="InterPro" id="IPR044925">
    <property type="entry name" value="His-Me_finger_sf"/>
</dbReference>
<dbReference type="InterPro" id="IPR035451">
    <property type="entry name" value="Ada-like_dom_sf"/>
</dbReference>
<gene>
    <name evidence="6" type="ORF">QEZ41_09940</name>
</gene>